<organism evidence="11 12">
    <name type="scientific">Gilvimarinus xylanilyticus</name>
    <dbReference type="NCBI Taxonomy" id="2944139"/>
    <lineage>
        <taxon>Bacteria</taxon>
        <taxon>Pseudomonadati</taxon>
        <taxon>Pseudomonadota</taxon>
        <taxon>Gammaproteobacteria</taxon>
        <taxon>Cellvibrionales</taxon>
        <taxon>Cellvibrionaceae</taxon>
        <taxon>Gilvimarinus</taxon>
    </lineage>
</organism>
<proteinExistence type="inferred from homology"/>
<feature type="signal peptide" evidence="9">
    <location>
        <begin position="1"/>
        <end position="17"/>
    </location>
</feature>
<dbReference type="EC" id="3.4.24.-" evidence="11"/>
<keyword evidence="12" id="KW-1185">Reference proteome</keyword>
<evidence type="ECO:0000256" key="8">
    <source>
        <dbReference type="SAM" id="Coils"/>
    </source>
</evidence>
<keyword evidence="1 7" id="KW-0645">Protease</keyword>
<feature type="repeat" description="TPR" evidence="6">
    <location>
        <begin position="311"/>
        <end position="344"/>
    </location>
</feature>
<reference evidence="11" key="2">
    <citation type="submission" date="2023-01" db="EMBL/GenBank/DDBJ databases">
        <title>Gilvimarinus xylanilyticus HB14 isolated from Caulerpa lentillifera aquaculture base in Hainan, China.</title>
        <authorList>
            <person name="Zhang Y.-J."/>
        </authorList>
    </citation>
    <scope>NUCLEOTIDE SEQUENCE</scope>
    <source>
        <strain evidence="11">HB14</strain>
    </source>
</reference>
<keyword evidence="6" id="KW-0802">TPR repeat</keyword>
<feature type="repeat" description="TPR" evidence="6">
    <location>
        <begin position="345"/>
        <end position="378"/>
    </location>
</feature>
<evidence type="ECO:0000256" key="5">
    <source>
        <dbReference type="ARBA" id="ARBA00023049"/>
    </source>
</evidence>
<comment type="similarity">
    <text evidence="7">Belongs to the peptidase M48 family.</text>
</comment>
<protein>
    <submittedName>
        <fullName evidence="11">M48 family metalloprotease</fullName>
        <ecNumber evidence="11">3.4.24.-</ecNumber>
    </submittedName>
</protein>
<dbReference type="Pfam" id="PF01435">
    <property type="entry name" value="Peptidase_M48"/>
    <property type="match status" value="1"/>
</dbReference>
<feature type="chain" id="PRO_5040969964" evidence="9">
    <location>
        <begin position="18"/>
        <end position="427"/>
    </location>
</feature>
<keyword evidence="5 7" id="KW-0482">Metalloprotease</keyword>
<keyword evidence="8" id="KW-0175">Coiled coil</keyword>
<dbReference type="PROSITE" id="PS50005">
    <property type="entry name" value="TPR"/>
    <property type="match status" value="2"/>
</dbReference>
<evidence type="ECO:0000256" key="6">
    <source>
        <dbReference type="PROSITE-ProRule" id="PRU00339"/>
    </source>
</evidence>
<dbReference type="GO" id="GO:0051603">
    <property type="term" value="P:proteolysis involved in protein catabolic process"/>
    <property type="evidence" value="ECO:0007669"/>
    <property type="project" value="TreeGrafter"/>
</dbReference>
<keyword evidence="4 7" id="KW-0862">Zinc</keyword>
<evidence type="ECO:0000256" key="2">
    <source>
        <dbReference type="ARBA" id="ARBA00022723"/>
    </source>
</evidence>
<evidence type="ECO:0000259" key="10">
    <source>
        <dbReference type="Pfam" id="PF01435"/>
    </source>
</evidence>
<dbReference type="InterPro" id="IPR001915">
    <property type="entry name" value="Peptidase_M48"/>
</dbReference>
<dbReference type="SUPFAM" id="SSF48452">
    <property type="entry name" value="TPR-like"/>
    <property type="match status" value="1"/>
</dbReference>
<dbReference type="GO" id="GO:0004222">
    <property type="term" value="F:metalloendopeptidase activity"/>
    <property type="evidence" value="ECO:0007669"/>
    <property type="project" value="InterPro"/>
</dbReference>
<dbReference type="SMART" id="SM00028">
    <property type="entry name" value="TPR"/>
    <property type="match status" value="3"/>
</dbReference>
<dbReference type="InterPro" id="IPR019734">
    <property type="entry name" value="TPR_rpt"/>
</dbReference>
<dbReference type="Gene3D" id="1.25.40.10">
    <property type="entry name" value="Tetratricopeptide repeat domain"/>
    <property type="match status" value="1"/>
</dbReference>
<evidence type="ECO:0000256" key="3">
    <source>
        <dbReference type="ARBA" id="ARBA00022801"/>
    </source>
</evidence>
<gene>
    <name evidence="11" type="ORF">M6D89_10530</name>
</gene>
<dbReference type="InterPro" id="IPR011990">
    <property type="entry name" value="TPR-like_helical_dom_sf"/>
</dbReference>
<evidence type="ECO:0000256" key="1">
    <source>
        <dbReference type="ARBA" id="ARBA00022670"/>
    </source>
</evidence>
<feature type="domain" description="Peptidase M48" evidence="10">
    <location>
        <begin position="65"/>
        <end position="250"/>
    </location>
</feature>
<dbReference type="GO" id="GO:0016020">
    <property type="term" value="C:membrane"/>
    <property type="evidence" value="ECO:0007669"/>
    <property type="project" value="TreeGrafter"/>
</dbReference>
<feature type="coiled-coil region" evidence="8">
    <location>
        <begin position="261"/>
        <end position="291"/>
    </location>
</feature>
<keyword evidence="3 7" id="KW-0378">Hydrolase</keyword>
<keyword evidence="9" id="KW-0732">Signal</keyword>
<name>A0A9X2I5B7_9GAMM</name>
<dbReference type="PANTHER" id="PTHR22726:SF1">
    <property type="entry name" value="METALLOENDOPEPTIDASE OMA1, MITOCHONDRIAL"/>
    <property type="match status" value="1"/>
</dbReference>
<dbReference type="GO" id="GO:0046872">
    <property type="term" value="F:metal ion binding"/>
    <property type="evidence" value="ECO:0007669"/>
    <property type="project" value="UniProtKB-KW"/>
</dbReference>
<dbReference type="EMBL" id="JAMFTH010000002">
    <property type="protein sequence ID" value="MCP8899737.1"/>
    <property type="molecule type" value="Genomic_DNA"/>
</dbReference>
<accession>A0A9X2I5B7</accession>
<evidence type="ECO:0000256" key="7">
    <source>
        <dbReference type="RuleBase" id="RU003983"/>
    </source>
</evidence>
<evidence type="ECO:0000313" key="12">
    <source>
        <dbReference type="Proteomes" id="UP001139319"/>
    </source>
</evidence>
<reference evidence="11" key="1">
    <citation type="submission" date="2022-05" db="EMBL/GenBank/DDBJ databases">
        <authorList>
            <person name="Sun H.-N."/>
        </authorList>
    </citation>
    <scope>NUCLEOTIDE SEQUENCE</scope>
    <source>
        <strain evidence="11">HB14</strain>
    </source>
</reference>
<evidence type="ECO:0000313" key="11">
    <source>
        <dbReference type="EMBL" id="MCP8899737.1"/>
    </source>
</evidence>
<comment type="caution">
    <text evidence="11">The sequence shown here is derived from an EMBL/GenBank/DDBJ whole genome shotgun (WGS) entry which is preliminary data.</text>
</comment>
<evidence type="ECO:0000256" key="9">
    <source>
        <dbReference type="SAM" id="SignalP"/>
    </source>
</evidence>
<dbReference type="Gene3D" id="3.30.2010.10">
    <property type="entry name" value="Metalloproteases ('zincins'), catalytic domain"/>
    <property type="match status" value="1"/>
</dbReference>
<comment type="cofactor">
    <cofactor evidence="7">
        <name>Zn(2+)</name>
        <dbReference type="ChEBI" id="CHEBI:29105"/>
    </cofactor>
    <text evidence="7">Binds 1 zinc ion per subunit.</text>
</comment>
<sequence length="427" mass="46630">MKLLRSIASIALLAALATGCSVNPVTGSNELSLMSPEQEVAIGEQQYEPSQQSQGGRYVVDPDLNVYVNNVGQKLARVSDRPDLPYEFVVLNNNVPNAWALPGGKIAINRGLLVLLDDESELAAVLGHEIVHAAARHGAQQQTQGTLLNVGLMAAGVALATQDHEAAGLAVGALGVGAQAWQAQYGQRQELQADKYGIDYMVRAGYDPQGAVELQKTFVKLSEGQSASWMESFFASHPPSQKRVEANREMAAEHPGGVRNRAEYQNAIAQLKEDMDAYKDYQQALKAMSEENYTRAQQLADSAVKAQPKEPLFWELQGRLDAQKKDMDAAAQAFGRAISANPEYFRPYVYRGMAYKQLDKPQQAAADFQKSMNLLPTQISAYYLGEYAMENGDRQKAIQYFQMAAQGDGEIAKAAQAKLQQLQQQGG</sequence>
<dbReference type="RefSeq" id="WP_253968024.1">
    <property type="nucleotide sequence ID" value="NZ_JAMFTH010000002.1"/>
</dbReference>
<keyword evidence="2" id="KW-0479">Metal-binding</keyword>
<dbReference type="Proteomes" id="UP001139319">
    <property type="component" value="Unassembled WGS sequence"/>
</dbReference>
<dbReference type="InterPro" id="IPR051156">
    <property type="entry name" value="Mito/Outer_Membr_Metalloprot"/>
</dbReference>
<dbReference type="PROSITE" id="PS51257">
    <property type="entry name" value="PROKAR_LIPOPROTEIN"/>
    <property type="match status" value="1"/>
</dbReference>
<dbReference type="PANTHER" id="PTHR22726">
    <property type="entry name" value="METALLOENDOPEPTIDASE OMA1"/>
    <property type="match status" value="1"/>
</dbReference>
<dbReference type="AlphaFoldDB" id="A0A9X2I5B7"/>
<evidence type="ECO:0000256" key="4">
    <source>
        <dbReference type="ARBA" id="ARBA00022833"/>
    </source>
</evidence>